<evidence type="ECO:0000259" key="1">
    <source>
        <dbReference type="Pfam" id="PF00125"/>
    </source>
</evidence>
<name>A0AAE9DIE3_CAEBR</name>
<dbReference type="GO" id="GO:0046982">
    <property type="term" value="F:protein heterodimerization activity"/>
    <property type="evidence" value="ECO:0007669"/>
    <property type="project" value="InterPro"/>
</dbReference>
<protein>
    <recommendedName>
        <fullName evidence="1">Core Histone H2A/H2B/H3 domain-containing protein</fullName>
    </recommendedName>
</protein>
<reference evidence="2 3" key="1">
    <citation type="submission" date="2022-05" db="EMBL/GenBank/DDBJ databases">
        <title>Chromosome-level reference genomes for two strains of Caenorhabditis briggsae: an improved platform for comparative genomics.</title>
        <authorList>
            <person name="Stevens L."/>
            <person name="Andersen E.C."/>
        </authorList>
    </citation>
    <scope>NUCLEOTIDE SEQUENCE [LARGE SCALE GENOMIC DNA]</scope>
    <source>
        <strain evidence="2">QX1410_ONT</strain>
        <tissue evidence="2">Whole-organism</tissue>
    </source>
</reference>
<dbReference type="SUPFAM" id="SSF47113">
    <property type="entry name" value="Histone-fold"/>
    <property type="match status" value="1"/>
</dbReference>
<dbReference type="Pfam" id="PF00125">
    <property type="entry name" value="Histone"/>
    <property type="match status" value="1"/>
</dbReference>
<gene>
    <name evidence="2" type="ORF">L3Y34_017668</name>
</gene>
<accession>A0AAE9DIE3</accession>
<dbReference type="AlphaFoldDB" id="A0AAE9DIE3"/>
<dbReference type="EMBL" id="CP090892">
    <property type="protein sequence ID" value="ULU05096.1"/>
    <property type="molecule type" value="Genomic_DNA"/>
</dbReference>
<dbReference type="Gene3D" id="1.10.20.10">
    <property type="entry name" value="Histone, subunit A"/>
    <property type="match status" value="1"/>
</dbReference>
<sequence>MSLAWRLLREAIEEGRIIIDTAGLKENVVEYMHSWFPPSPPVCKSAHEDCSMQSTEDLMEKTVHIHDLPSFEDDVELDVPVSETSEIPEIAEVEISPRKDDRLERYLNDAAEKMAAAKKYRKALLSGSTNKTTSRIKKRHNRIYQEIVQEKMSTKFAIPGEAFRDVVDEIMKEEFPEYSVENEALVALQRESEMMLTKMMCLAGHLANHASRETVRAKDFKFLTFLFRKNKEGCSFDSNNMNTMMGDSVWDFFCKRFPRNEQDLEKQIELGSRVEWTVQTTDLNSKITRSTVSRCDDNEVVVRIPLMTQIFELNIQRSESFPGEAPKFTGEFLNGFDLLEWNSKSSLYELTEKITDYYISIDVVILEVKESETDGFHVVELRMDEEEPDHLMVVLEAQKYKEALTLSLDIDDSRSFPRLLRCSNPTRTESFDCEKWNSDDKLGVNLRRLYGELESGVAEDVMQEGDIPVENDSFNKEEDDIMEFI</sequence>
<feature type="domain" description="Core Histone H2A/H2B/H3" evidence="1">
    <location>
        <begin position="145"/>
        <end position="220"/>
    </location>
</feature>
<proteinExistence type="predicted"/>
<evidence type="ECO:0000313" key="2">
    <source>
        <dbReference type="EMBL" id="ULU05096.1"/>
    </source>
</evidence>
<dbReference type="InterPro" id="IPR009072">
    <property type="entry name" value="Histone-fold"/>
</dbReference>
<organism evidence="2 3">
    <name type="scientific">Caenorhabditis briggsae</name>
    <dbReference type="NCBI Taxonomy" id="6238"/>
    <lineage>
        <taxon>Eukaryota</taxon>
        <taxon>Metazoa</taxon>
        <taxon>Ecdysozoa</taxon>
        <taxon>Nematoda</taxon>
        <taxon>Chromadorea</taxon>
        <taxon>Rhabditida</taxon>
        <taxon>Rhabditina</taxon>
        <taxon>Rhabditomorpha</taxon>
        <taxon>Rhabditoidea</taxon>
        <taxon>Rhabditidae</taxon>
        <taxon>Peloderinae</taxon>
        <taxon>Caenorhabditis</taxon>
    </lineage>
</organism>
<dbReference type="GO" id="GO:0003677">
    <property type="term" value="F:DNA binding"/>
    <property type="evidence" value="ECO:0007669"/>
    <property type="project" value="InterPro"/>
</dbReference>
<dbReference type="Proteomes" id="UP000827892">
    <property type="component" value="Chromosome II"/>
</dbReference>
<dbReference type="InterPro" id="IPR007125">
    <property type="entry name" value="H2A/H2B/H3"/>
</dbReference>
<evidence type="ECO:0000313" key="3">
    <source>
        <dbReference type="Proteomes" id="UP000827892"/>
    </source>
</evidence>